<name>A0AAV5QRI4_9ASCO</name>
<evidence type="ECO:0000313" key="3">
    <source>
        <dbReference type="Proteomes" id="UP001360560"/>
    </source>
</evidence>
<feature type="region of interest" description="Disordered" evidence="1">
    <location>
        <begin position="1"/>
        <end position="28"/>
    </location>
</feature>
<protein>
    <submittedName>
        <fullName evidence="2">Uncharacterized protein</fullName>
    </submittedName>
</protein>
<feature type="region of interest" description="Disordered" evidence="1">
    <location>
        <begin position="207"/>
        <end position="226"/>
    </location>
</feature>
<accession>A0AAV5QRI4</accession>
<dbReference type="GeneID" id="90075047"/>
<keyword evidence="3" id="KW-1185">Reference proteome</keyword>
<dbReference type="RefSeq" id="XP_064854068.1">
    <property type="nucleotide sequence ID" value="XM_064997996.1"/>
</dbReference>
<gene>
    <name evidence="2" type="ORF">DASC09_043970</name>
</gene>
<dbReference type="EMBL" id="BTFZ01000011">
    <property type="protein sequence ID" value="GMM37072.1"/>
    <property type="molecule type" value="Genomic_DNA"/>
</dbReference>
<feature type="compositionally biased region" description="Polar residues" evidence="1">
    <location>
        <begin position="207"/>
        <end position="225"/>
    </location>
</feature>
<proteinExistence type="predicted"/>
<comment type="caution">
    <text evidence="2">The sequence shown here is derived from an EMBL/GenBank/DDBJ whole genome shotgun (WGS) entry which is preliminary data.</text>
</comment>
<dbReference type="AlphaFoldDB" id="A0AAV5QRI4"/>
<sequence length="397" mass="43375">MQSNMSPHFTPKAAWRIKPTKKPNNQKRQVEKFQQLKFTNKPDWKVLKKSRSSAAKKNQFLFVDLSPKADTSNKENKLQSPCTLNNGYEFNPYPSPTESRFADSPPKCVFQNGQVVLSSSFSPIQNHQVNCSFEDEDECHDAKAAFAKIVGKSLSSLESSINSPVIKKRSKSTDNLSYGSRISKPMVRNSKSFSSASFDLSRLVLPSSTPNRSSSKENTTFSETPCTPLPANTLGATAQFAAAGVNHPAARNSSLLSSISVGSPIQLGDFKQFTDTTFADVGGLKTPTSSPAAAQQIDFQHQPQFENQSFEETPITTSMIAPNTSFEFNNFSNAIGNSMMGVPMTTTPITGIGSIMGSPSKVRSEILNFSDDFFQLQMGQIGQKIGDLGFDLFGYGF</sequence>
<evidence type="ECO:0000313" key="2">
    <source>
        <dbReference type="EMBL" id="GMM37072.1"/>
    </source>
</evidence>
<dbReference type="Proteomes" id="UP001360560">
    <property type="component" value="Unassembled WGS sequence"/>
</dbReference>
<organism evidence="2 3">
    <name type="scientific">Saccharomycopsis crataegensis</name>
    <dbReference type="NCBI Taxonomy" id="43959"/>
    <lineage>
        <taxon>Eukaryota</taxon>
        <taxon>Fungi</taxon>
        <taxon>Dikarya</taxon>
        <taxon>Ascomycota</taxon>
        <taxon>Saccharomycotina</taxon>
        <taxon>Saccharomycetes</taxon>
        <taxon>Saccharomycopsidaceae</taxon>
        <taxon>Saccharomycopsis</taxon>
    </lineage>
</organism>
<reference evidence="2 3" key="1">
    <citation type="journal article" date="2023" name="Elife">
        <title>Identification of key yeast species and microbe-microbe interactions impacting larval growth of Drosophila in the wild.</title>
        <authorList>
            <person name="Mure A."/>
            <person name="Sugiura Y."/>
            <person name="Maeda R."/>
            <person name="Honda K."/>
            <person name="Sakurai N."/>
            <person name="Takahashi Y."/>
            <person name="Watada M."/>
            <person name="Katoh T."/>
            <person name="Gotoh A."/>
            <person name="Gotoh Y."/>
            <person name="Taniguchi I."/>
            <person name="Nakamura K."/>
            <person name="Hayashi T."/>
            <person name="Katayama T."/>
            <person name="Uemura T."/>
            <person name="Hattori Y."/>
        </authorList>
    </citation>
    <scope>NUCLEOTIDE SEQUENCE [LARGE SCALE GENOMIC DNA]</scope>
    <source>
        <strain evidence="2 3">SC-9</strain>
    </source>
</reference>
<evidence type="ECO:0000256" key="1">
    <source>
        <dbReference type="SAM" id="MobiDB-lite"/>
    </source>
</evidence>